<dbReference type="AlphaFoldDB" id="A0A4R0K2Z0"/>
<dbReference type="PIRSF" id="PIRSF016184">
    <property type="entry name" value="PhzC_PhzF"/>
    <property type="match status" value="1"/>
</dbReference>
<dbReference type="Gene3D" id="3.10.310.10">
    <property type="entry name" value="Diaminopimelate Epimerase, Chain A, domain 1"/>
    <property type="match status" value="2"/>
</dbReference>
<gene>
    <name evidence="3" type="ORF">E0H73_39840</name>
</gene>
<dbReference type="GO" id="GO:0016853">
    <property type="term" value="F:isomerase activity"/>
    <property type="evidence" value="ECO:0007669"/>
    <property type="project" value="UniProtKB-KW"/>
</dbReference>
<dbReference type="SUPFAM" id="SSF54506">
    <property type="entry name" value="Diaminopimelate epimerase-like"/>
    <property type="match status" value="1"/>
</dbReference>
<organism evidence="3 4">
    <name type="scientific">Kribbella pittospori</name>
    <dbReference type="NCBI Taxonomy" id="722689"/>
    <lineage>
        <taxon>Bacteria</taxon>
        <taxon>Bacillati</taxon>
        <taxon>Actinomycetota</taxon>
        <taxon>Actinomycetes</taxon>
        <taxon>Propionibacteriales</taxon>
        <taxon>Kribbellaceae</taxon>
        <taxon>Kribbella</taxon>
    </lineage>
</organism>
<dbReference type="InterPro" id="IPR003719">
    <property type="entry name" value="Phenazine_PhzF-like"/>
</dbReference>
<comment type="similarity">
    <text evidence="1">Belongs to the PhzF family.</text>
</comment>
<dbReference type="PANTHER" id="PTHR13774:SF39">
    <property type="entry name" value="BIOSYNTHESIS PROTEIN, PUTATIVE-RELATED"/>
    <property type="match status" value="1"/>
</dbReference>
<dbReference type="PANTHER" id="PTHR13774">
    <property type="entry name" value="PHENAZINE BIOSYNTHESIS PROTEIN"/>
    <property type="match status" value="1"/>
</dbReference>
<reference evidence="3 4" key="1">
    <citation type="submission" date="2019-02" db="EMBL/GenBank/DDBJ databases">
        <title>Kribbella capetownensis sp. nov. and Kribbella speibonae sp. nov., isolated from soil.</title>
        <authorList>
            <person name="Curtis S.M."/>
            <person name="Norton I."/>
            <person name="Everest G.J."/>
            <person name="Meyers P.R."/>
        </authorList>
    </citation>
    <scope>NUCLEOTIDE SEQUENCE [LARGE SCALE GENOMIC DNA]</scope>
    <source>
        <strain evidence="3 4">NRRL B-24813</strain>
    </source>
</reference>
<keyword evidence="2" id="KW-0413">Isomerase</keyword>
<evidence type="ECO:0000256" key="1">
    <source>
        <dbReference type="ARBA" id="ARBA00008270"/>
    </source>
</evidence>
<proteinExistence type="inferred from homology"/>
<name>A0A4R0K2Z0_9ACTN</name>
<dbReference type="EMBL" id="SJKB01000021">
    <property type="protein sequence ID" value="TCC52098.1"/>
    <property type="molecule type" value="Genomic_DNA"/>
</dbReference>
<keyword evidence="4" id="KW-1185">Reference proteome</keyword>
<dbReference type="GO" id="GO:0005737">
    <property type="term" value="C:cytoplasm"/>
    <property type="evidence" value="ECO:0007669"/>
    <property type="project" value="TreeGrafter"/>
</dbReference>
<dbReference type="Proteomes" id="UP000291144">
    <property type="component" value="Unassembled WGS sequence"/>
</dbReference>
<dbReference type="OrthoDB" id="9788221at2"/>
<protein>
    <submittedName>
        <fullName evidence="3">PhzF family phenazine biosynthesis protein</fullName>
    </submittedName>
</protein>
<evidence type="ECO:0000256" key="2">
    <source>
        <dbReference type="ARBA" id="ARBA00023235"/>
    </source>
</evidence>
<evidence type="ECO:0000313" key="4">
    <source>
        <dbReference type="Proteomes" id="UP000291144"/>
    </source>
</evidence>
<dbReference type="NCBIfam" id="TIGR00654">
    <property type="entry name" value="PhzF_family"/>
    <property type="match status" value="1"/>
</dbReference>
<accession>A0A4R0K2Z0</accession>
<dbReference type="RefSeq" id="WP_131365509.1">
    <property type="nucleotide sequence ID" value="NZ_SJKB01000021.1"/>
</dbReference>
<evidence type="ECO:0000313" key="3">
    <source>
        <dbReference type="EMBL" id="TCC52098.1"/>
    </source>
</evidence>
<sequence>MSPNIVVVNACQRGWQGGSPTAVVADDTSLSDAERCAIPVTAGTSHAVFISAQDHRSSRPEVSLRFFTAAGELPACGHGTVAALAVLAERAGESEYEVTLQSGGRTYRGRARGGRGRFRADFDPGQVELRAIARGKSELVVSALGLDPDQGSTQCQIASVGRPRMLVQVPDRRMVAELTPDLNRLREACDWLGLLGCYVYSAPRHHGRAAARMFAPSIGVPEDIANANSTACLAVHVATRGLATVEVDMGDSLGAPATIMASTRPGPGGPLVQVGGTATIPFLFQVGLPD</sequence>
<dbReference type="Pfam" id="PF02567">
    <property type="entry name" value="PhzC-PhzF"/>
    <property type="match status" value="1"/>
</dbReference>
<comment type="caution">
    <text evidence="3">The sequence shown here is derived from an EMBL/GenBank/DDBJ whole genome shotgun (WGS) entry which is preliminary data.</text>
</comment>